<name>A0A1B0FE57_GLOMM</name>
<feature type="compositionally biased region" description="Polar residues" evidence="1">
    <location>
        <begin position="1"/>
        <end position="11"/>
    </location>
</feature>
<dbReference type="Proteomes" id="UP000092444">
    <property type="component" value="Unassembled WGS sequence"/>
</dbReference>
<feature type="compositionally biased region" description="Acidic residues" evidence="1">
    <location>
        <begin position="61"/>
        <end position="73"/>
    </location>
</feature>
<dbReference type="EMBL" id="CCAG010018151">
    <property type="status" value="NOT_ANNOTATED_CDS"/>
    <property type="molecule type" value="Genomic_DNA"/>
</dbReference>
<accession>A0A1B0FE57</accession>
<proteinExistence type="predicted"/>
<reference evidence="2" key="1">
    <citation type="submission" date="2020-05" db="UniProtKB">
        <authorList>
            <consortium name="EnsemblMetazoa"/>
        </authorList>
    </citation>
    <scope>IDENTIFICATION</scope>
    <source>
        <strain evidence="2">Yale</strain>
    </source>
</reference>
<organism evidence="2 3">
    <name type="scientific">Glossina morsitans morsitans</name>
    <name type="common">Savannah tsetse fly</name>
    <dbReference type="NCBI Taxonomy" id="37546"/>
    <lineage>
        <taxon>Eukaryota</taxon>
        <taxon>Metazoa</taxon>
        <taxon>Ecdysozoa</taxon>
        <taxon>Arthropoda</taxon>
        <taxon>Hexapoda</taxon>
        <taxon>Insecta</taxon>
        <taxon>Pterygota</taxon>
        <taxon>Neoptera</taxon>
        <taxon>Endopterygota</taxon>
        <taxon>Diptera</taxon>
        <taxon>Brachycera</taxon>
        <taxon>Muscomorpha</taxon>
        <taxon>Hippoboscoidea</taxon>
        <taxon>Glossinidae</taxon>
        <taxon>Glossina</taxon>
    </lineage>
</organism>
<keyword evidence="3" id="KW-1185">Reference proteome</keyword>
<sequence length="358" mass="41107">MGNARRSSYSDFESGFYSENRTDPHNYAKYSKEPYLSGDQLSEKLSNELEEDSNQIGTEFTIDDEQVDEEVVVESEAKSGEKGTVGEDNAKNTIQEEESNYIDQMQADDSSSYKPALQSNRDDYADTKKALQKKLHGDEIHKQNRNMLLACYSHKHISYRIRTIIRKAITVETDSSSNKTEKQTKPTEAEQETVMASVIENMDKNSDIEAETSNSVANSQHPLKIKTGSPLEVGKYKVELQVTYNDVKNFYDTIRGKYHAGDGYNYEQVMVLYNEIVRPAHNHHYELFTLDEAHVANDHLFIKGQDFGTLNDFNEIFYKSDELIDCLSNQFLKYRLILGNIQQRHCRPVEPIFLLYPA</sequence>
<protein>
    <submittedName>
        <fullName evidence="2">Uncharacterized protein</fullName>
    </submittedName>
</protein>
<dbReference type="EnsemblMetazoa" id="GMOY001866-RA">
    <property type="protein sequence ID" value="GMOY001866-PA"/>
    <property type="gene ID" value="GMOY001866"/>
</dbReference>
<evidence type="ECO:0000313" key="3">
    <source>
        <dbReference type="Proteomes" id="UP000092444"/>
    </source>
</evidence>
<feature type="region of interest" description="Disordered" evidence="1">
    <location>
        <begin position="1"/>
        <end position="92"/>
    </location>
</feature>
<dbReference type="STRING" id="37546.A0A1B0FE57"/>
<dbReference type="AlphaFoldDB" id="A0A1B0FE57"/>
<dbReference type="VEuPathDB" id="VectorBase:GMOY001866"/>
<evidence type="ECO:0000313" key="2">
    <source>
        <dbReference type="EnsemblMetazoa" id="GMOY001866-PA"/>
    </source>
</evidence>
<evidence type="ECO:0000256" key="1">
    <source>
        <dbReference type="SAM" id="MobiDB-lite"/>
    </source>
</evidence>
<feature type="compositionally biased region" description="Basic and acidic residues" evidence="1">
    <location>
        <begin position="75"/>
        <end position="90"/>
    </location>
</feature>
<dbReference type="EMBL" id="CCAG010018150">
    <property type="status" value="NOT_ANNOTATED_CDS"/>
    <property type="molecule type" value="Genomic_DNA"/>
</dbReference>
<feature type="compositionally biased region" description="Basic and acidic residues" evidence="1">
    <location>
        <begin position="20"/>
        <end position="32"/>
    </location>
</feature>